<keyword evidence="4" id="KW-0788">Thiol protease</keyword>
<evidence type="ECO:0000256" key="3">
    <source>
        <dbReference type="ARBA" id="ARBA00022801"/>
    </source>
</evidence>
<dbReference type="SUPFAM" id="SSF54001">
    <property type="entry name" value="Cysteine proteinases"/>
    <property type="match status" value="1"/>
</dbReference>
<dbReference type="Proteomes" id="UP000198510">
    <property type="component" value="Unassembled WGS sequence"/>
</dbReference>
<dbReference type="GO" id="GO:0008234">
    <property type="term" value="F:cysteine-type peptidase activity"/>
    <property type="evidence" value="ECO:0007669"/>
    <property type="project" value="UniProtKB-KW"/>
</dbReference>
<dbReference type="PANTHER" id="PTHR47053:SF1">
    <property type="entry name" value="MUREIN DD-ENDOPEPTIDASE MEPH-RELATED"/>
    <property type="match status" value="1"/>
</dbReference>
<gene>
    <name evidence="7" type="ORF">SAMN05421823_11744</name>
</gene>
<accession>A0A1G9UQE4</accession>
<dbReference type="PROSITE" id="PS51935">
    <property type="entry name" value="NLPC_P60"/>
    <property type="match status" value="1"/>
</dbReference>
<evidence type="ECO:0000313" key="7">
    <source>
        <dbReference type="EMBL" id="SDM62172.1"/>
    </source>
</evidence>
<evidence type="ECO:0000313" key="8">
    <source>
        <dbReference type="Proteomes" id="UP000198510"/>
    </source>
</evidence>
<evidence type="ECO:0000256" key="1">
    <source>
        <dbReference type="ARBA" id="ARBA00007074"/>
    </source>
</evidence>
<keyword evidence="3" id="KW-0378">Hydrolase</keyword>
<dbReference type="Pfam" id="PF18348">
    <property type="entry name" value="SH3_16"/>
    <property type="match status" value="1"/>
</dbReference>
<dbReference type="Gene3D" id="3.90.1720.10">
    <property type="entry name" value="endopeptidase domain like (from Nostoc punctiforme)"/>
    <property type="match status" value="1"/>
</dbReference>
<feature type="domain" description="SH3b" evidence="5">
    <location>
        <begin position="1"/>
        <end position="68"/>
    </location>
</feature>
<dbReference type="AlphaFoldDB" id="A0A1G9UQE4"/>
<name>A0A1G9UQE4_9BACT</name>
<evidence type="ECO:0000256" key="4">
    <source>
        <dbReference type="ARBA" id="ARBA00022807"/>
    </source>
</evidence>
<dbReference type="Pfam" id="PF00877">
    <property type="entry name" value="NLPC_P60"/>
    <property type="match status" value="1"/>
</dbReference>
<feature type="domain" description="NlpC/P60" evidence="6">
    <location>
        <begin position="132"/>
        <end position="260"/>
    </location>
</feature>
<dbReference type="RefSeq" id="WP_089688408.1">
    <property type="nucleotide sequence ID" value="NZ_FNFO01000017.1"/>
</dbReference>
<sequence>MSITGICQHSLAAVKAEPSHQSELVTQLLFGECYEVISADLGGDWLRVRTAFEGYEGWVHTQQHAPYPAREYKFLTTHTPTFVADPVACLRSGDRCFPVVAGSILPFYDAGKAKVGDQTFYYAGQVQRAEAPGTWDVLSQTALSYLKAPYLWGGRSHFGIDCSGFTQQIFRRCGYTLPRDAWQQTACGTLVETCALAQPGDLAFFHNDAGRVTHVGVVWTEGMILHAHGEVRFDRLEETGLYHLERRRVTHKLNSVKRILRV</sequence>
<protein>
    <submittedName>
        <fullName evidence="7">SH3 domain-containing protein</fullName>
    </submittedName>
</protein>
<dbReference type="InterPro" id="IPR003646">
    <property type="entry name" value="SH3-like_bac-type"/>
</dbReference>
<dbReference type="InterPro" id="IPR038765">
    <property type="entry name" value="Papain-like_cys_pep_sf"/>
</dbReference>
<dbReference type="PANTHER" id="PTHR47053">
    <property type="entry name" value="MUREIN DD-ENDOPEPTIDASE MEPH-RELATED"/>
    <property type="match status" value="1"/>
</dbReference>
<dbReference type="InterPro" id="IPR041382">
    <property type="entry name" value="SH3_16"/>
</dbReference>
<evidence type="ECO:0000259" key="5">
    <source>
        <dbReference type="PROSITE" id="PS51781"/>
    </source>
</evidence>
<organism evidence="7 8">
    <name type="scientific">Catalinimonas alkaloidigena</name>
    <dbReference type="NCBI Taxonomy" id="1075417"/>
    <lineage>
        <taxon>Bacteria</taxon>
        <taxon>Pseudomonadati</taxon>
        <taxon>Bacteroidota</taxon>
        <taxon>Cytophagia</taxon>
        <taxon>Cytophagales</taxon>
        <taxon>Catalimonadaceae</taxon>
        <taxon>Catalinimonas</taxon>
    </lineage>
</organism>
<keyword evidence="2" id="KW-0645">Protease</keyword>
<dbReference type="InterPro" id="IPR051202">
    <property type="entry name" value="Peptidase_C40"/>
</dbReference>
<dbReference type="OrthoDB" id="9813368at2"/>
<evidence type="ECO:0000256" key="2">
    <source>
        <dbReference type="ARBA" id="ARBA00022670"/>
    </source>
</evidence>
<comment type="similarity">
    <text evidence="1">Belongs to the peptidase C40 family.</text>
</comment>
<dbReference type="EMBL" id="FNFO01000017">
    <property type="protein sequence ID" value="SDM62172.1"/>
    <property type="molecule type" value="Genomic_DNA"/>
</dbReference>
<dbReference type="InterPro" id="IPR000064">
    <property type="entry name" value="NLP_P60_dom"/>
</dbReference>
<keyword evidence="8" id="KW-1185">Reference proteome</keyword>
<reference evidence="7 8" key="1">
    <citation type="submission" date="2016-10" db="EMBL/GenBank/DDBJ databases">
        <authorList>
            <person name="de Groot N.N."/>
        </authorList>
    </citation>
    <scope>NUCLEOTIDE SEQUENCE [LARGE SCALE GENOMIC DNA]</scope>
    <source>
        <strain evidence="7 8">DSM 25186</strain>
    </source>
</reference>
<dbReference type="GO" id="GO:0006508">
    <property type="term" value="P:proteolysis"/>
    <property type="evidence" value="ECO:0007669"/>
    <property type="project" value="UniProtKB-KW"/>
</dbReference>
<proteinExistence type="inferred from homology"/>
<dbReference type="STRING" id="1075417.SAMN05421823_11744"/>
<dbReference type="PROSITE" id="PS51781">
    <property type="entry name" value="SH3B"/>
    <property type="match status" value="1"/>
</dbReference>
<evidence type="ECO:0000259" key="6">
    <source>
        <dbReference type="PROSITE" id="PS51935"/>
    </source>
</evidence>
<dbReference type="Gene3D" id="2.30.30.40">
    <property type="entry name" value="SH3 Domains"/>
    <property type="match status" value="1"/>
</dbReference>